<name>A0A395HX79_ASPHC</name>
<dbReference type="SUPFAM" id="SSF55144">
    <property type="entry name" value="LigT-like"/>
    <property type="match status" value="1"/>
</dbReference>
<reference evidence="2 3" key="1">
    <citation type="submission" date="2018-02" db="EMBL/GenBank/DDBJ databases">
        <title>The genomes of Aspergillus section Nigri reveals drivers in fungal speciation.</title>
        <authorList>
            <consortium name="DOE Joint Genome Institute"/>
            <person name="Vesth T.C."/>
            <person name="Nybo J."/>
            <person name="Theobald S."/>
            <person name="Brandl J."/>
            <person name="Frisvad J.C."/>
            <person name="Nielsen K.F."/>
            <person name="Lyhne E.K."/>
            <person name="Kogle M.E."/>
            <person name="Kuo A."/>
            <person name="Riley R."/>
            <person name="Clum A."/>
            <person name="Nolan M."/>
            <person name="Lipzen A."/>
            <person name="Salamov A."/>
            <person name="Henrissat B."/>
            <person name="Wiebenga A."/>
            <person name="De vries R.P."/>
            <person name="Grigoriev I.V."/>
            <person name="Mortensen U.H."/>
            <person name="Andersen M.R."/>
            <person name="Baker S.E."/>
        </authorList>
    </citation>
    <scope>NUCLEOTIDE SEQUENCE [LARGE SCALE GENOMIC DNA]</scope>
    <source>
        <strain evidence="2 3">CBS 101889</strain>
    </source>
</reference>
<feature type="region of interest" description="Disordered" evidence="1">
    <location>
        <begin position="1"/>
        <end position="23"/>
    </location>
</feature>
<gene>
    <name evidence="2" type="ORF">BO97DRAFT_415055</name>
</gene>
<dbReference type="STRING" id="1450537.A0A395HX79"/>
<organism evidence="2 3">
    <name type="scientific">Aspergillus homomorphus (strain CBS 101889)</name>
    <dbReference type="NCBI Taxonomy" id="1450537"/>
    <lineage>
        <taxon>Eukaryota</taxon>
        <taxon>Fungi</taxon>
        <taxon>Dikarya</taxon>
        <taxon>Ascomycota</taxon>
        <taxon>Pezizomycotina</taxon>
        <taxon>Eurotiomycetes</taxon>
        <taxon>Eurotiomycetidae</taxon>
        <taxon>Eurotiales</taxon>
        <taxon>Aspergillaceae</taxon>
        <taxon>Aspergillus</taxon>
        <taxon>Aspergillus subgen. Circumdati</taxon>
    </lineage>
</organism>
<dbReference type="GeneID" id="37200657"/>
<dbReference type="AlphaFoldDB" id="A0A395HX79"/>
<dbReference type="VEuPathDB" id="FungiDB:BO97DRAFT_415055"/>
<evidence type="ECO:0000256" key="1">
    <source>
        <dbReference type="SAM" id="MobiDB-lite"/>
    </source>
</evidence>
<sequence>MSSTIISNDNPFQPLLTTTNNNPETLQTHYTTHRTTRQKSQTTKLLAPDFHGFTIDPILRRLAGPEQEPDYVDPRNCLTVWARPPQHIRDLIRSIQTDLQDVAPDAWFMPPESLHTTVLEITHSVSAEEIEGLVRLLRGAGGGATLAEIRGLAGVKPVGLVRPMVCFDGAGVAVCFLPGITSACRGGGQGGSAQEDGAHYSYHHLRRDVFELVRGAGLPVASRYIVPSAHVTIGRFVSDRWFKGEDGGVDRERVAEFVRKVEEVNERLEGSECEWVVGGEGDPGLVVRRGRLWYGGGEDVV</sequence>
<dbReference type="Gene3D" id="3.90.1140.10">
    <property type="entry name" value="Cyclic phosphodiesterase"/>
    <property type="match status" value="1"/>
</dbReference>
<evidence type="ECO:0000313" key="2">
    <source>
        <dbReference type="EMBL" id="RAL11468.1"/>
    </source>
</evidence>
<proteinExistence type="predicted"/>
<evidence type="ECO:0008006" key="4">
    <source>
        <dbReference type="Google" id="ProtNLM"/>
    </source>
</evidence>
<dbReference type="RefSeq" id="XP_025550622.1">
    <property type="nucleotide sequence ID" value="XM_025696368.1"/>
</dbReference>
<protein>
    <recommendedName>
        <fullName evidence="4">RNA ligase/cyclic nucleotide phosphodiesterase</fullName>
    </recommendedName>
</protein>
<dbReference type="InterPro" id="IPR009097">
    <property type="entry name" value="Cyclic_Pdiesterase"/>
</dbReference>
<feature type="compositionally biased region" description="Low complexity" evidence="1">
    <location>
        <begin position="10"/>
        <end position="23"/>
    </location>
</feature>
<dbReference type="Proteomes" id="UP000248961">
    <property type="component" value="Unassembled WGS sequence"/>
</dbReference>
<accession>A0A395HX79</accession>
<evidence type="ECO:0000313" key="3">
    <source>
        <dbReference type="Proteomes" id="UP000248961"/>
    </source>
</evidence>
<dbReference type="OrthoDB" id="2967263at2759"/>
<keyword evidence="3" id="KW-1185">Reference proteome</keyword>
<dbReference type="EMBL" id="KZ824288">
    <property type="protein sequence ID" value="RAL11468.1"/>
    <property type="molecule type" value="Genomic_DNA"/>
</dbReference>